<keyword evidence="3" id="KW-1185">Reference proteome</keyword>
<protein>
    <submittedName>
        <fullName evidence="2">Uncharacterized protein</fullName>
    </submittedName>
</protein>
<gene>
    <name evidence="2" type="ORF">TNCT_381341</name>
</gene>
<evidence type="ECO:0000313" key="2">
    <source>
        <dbReference type="EMBL" id="GFQ85590.1"/>
    </source>
</evidence>
<dbReference type="Proteomes" id="UP000887116">
    <property type="component" value="Unassembled WGS sequence"/>
</dbReference>
<evidence type="ECO:0000313" key="3">
    <source>
        <dbReference type="Proteomes" id="UP000887116"/>
    </source>
</evidence>
<accession>A0A8X6IZ45</accession>
<proteinExistence type="predicted"/>
<dbReference type="EMBL" id="BMAO01003080">
    <property type="protein sequence ID" value="GFQ85590.1"/>
    <property type="molecule type" value="Genomic_DNA"/>
</dbReference>
<name>A0A8X6IZ45_TRICU</name>
<sequence length="86" mass="9630">MALKPLGLALLEVDDKKKVGRVSSYPLPFTLGILPFVFIKQGTEREPLFHPYQSDTRTSAGRHCDATRARITRREEIDSAPLSECS</sequence>
<evidence type="ECO:0000256" key="1">
    <source>
        <dbReference type="SAM" id="MobiDB-lite"/>
    </source>
</evidence>
<reference evidence="2" key="1">
    <citation type="submission" date="2020-07" db="EMBL/GenBank/DDBJ databases">
        <title>Multicomponent nature underlies the extraordinary mechanical properties of spider dragline silk.</title>
        <authorList>
            <person name="Kono N."/>
            <person name="Nakamura H."/>
            <person name="Mori M."/>
            <person name="Yoshida Y."/>
            <person name="Ohtoshi R."/>
            <person name="Malay A.D."/>
            <person name="Moran D.A.P."/>
            <person name="Tomita M."/>
            <person name="Numata K."/>
            <person name="Arakawa K."/>
        </authorList>
    </citation>
    <scope>NUCLEOTIDE SEQUENCE</scope>
</reference>
<feature type="region of interest" description="Disordered" evidence="1">
    <location>
        <begin position="49"/>
        <end position="68"/>
    </location>
</feature>
<dbReference type="AlphaFoldDB" id="A0A8X6IZ45"/>
<comment type="caution">
    <text evidence="2">The sequence shown here is derived from an EMBL/GenBank/DDBJ whole genome shotgun (WGS) entry which is preliminary data.</text>
</comment>
<organism evidence="2 3">
    <name type="scientific">Trichonephila clavata</name>
    <name type="common">Joro spider</name>
    <name type="synonym">Nephila clavata</name>
    <dbReference type="NCBI Taxonomy" id="2740835"/>
    <lineage>
        <taxon>Eukaryota</taxon>
        <taxon>Metazoa</taxon>
        <taxon>Ecdysozoa</taxon>
        <taxon>Arthropoda</taxon>
        <taxon>Chelicerata</taxon>
        <taxon>Arachnida</taxon>
        <taxon>Araneae</taxon>
        <taxon>Araneomorphae</taxon>
        <taxon>Entelegynae</taxon>
        <taxon>Araneoidea</taxon>
        <taxon>Nephilidae</taxon>
        <taxon>Trichonephila</taxon>
    </lineage>
</organism>